<proteinExistence type="predicted"/>
<dbReference type="AlphaFoldDB" id="F4FYH7"/>
<sequence length="72" mass="8459">MKLLIPIEPSMIGSKLIALYIDRQPVLDYEEEIHGEKERKMVLNVKGLYTKGTHTLELLMDKGSYRKYMFEI</sequence>
<evidence type="ECO:0000313" key="2">
    <source>
        <dbReference type="Proteomes" id="UP000007812"/>
    </source>
</evidence>
<name>F4FYH7_METCR</name>
<dbReference type="EMBL" id="CP002656">
    <property type="protein sequence ID" value="AEB95475.1"/>
    <property type="molecule type" value="Genomic_DNA"/>
</dbReference>
<dbReference type="STRING" id="1006006.Mcup_1372"/>
<accession>F4FYH7</accession>
<organism evidence="1 2">
    <name type="scientific">Metallosphaera cuprina (strain Ar-4)</name>
    <dbReference type="NCBI Taxonomy" id="1006006"/>
    <lineage>
        <taxon>Archaea</taxon>
        <taxon>Thermoproteota</taxon>
        <taxon>Thermoprotei</taxon>
        <taxon>Sulfolobales</taxon>
        <taxon>Sulfolobaceae</taxon>
        <taxon>Metallosphaera</taxon>
    </lineage>
</organism>
<dbReference type="RefSeq" id="WP_013737973.1">
    <property type="nucleotide sequence ID" value="NC_015435.1"/>
</dbReference>
<dbReference type="GeneID" id="10493561"/>
<gene>
    <name evidence="1" type="ordered locus">Mcup_1372</name>
</gene>
<dbReference type="OrthoDB" id="34255at2157"/>
<dbReference type="KEGG" id="mcn:Mcup_1372"/>
<reference evidence="1 2" key="1">
    <citation type="journal article" date="2011" name="J. Bacteriol.">
        <title>Complete genome sequence of Metallosphaera cuprina, a metal sulfide-oxidizing archaeon from a hot spring.</title>
        <authorList>
            <person name="Liu L.J."/>
            <person name="You X.Y."/>
            <person name="Zheng H."/>
            <person name="Wang S."/>
            <person name="Jiang C.Y."/>
            <person name="Liu S.J."/>
        </authorList>
    </citation>
    <scope>NUCLEOTIDE SEQUENCE [LARGE SCALE GENOMIC DNA]</scope>
    <source>
        <strain evidence="1 2">Ar-4</strain>
    </source>
</reference>
<dbReference type="Proteomes" id="UP000007812">
    <property type="component" value="Chromosome"/>
</dbReference>
<dbReference type="HOGENOM" id="CLU_2766173_0_0_2"/>
<dbReference type="PATRIC" id="fig|1006006.8.peg.1366"/>
<keyword evidence="2" id="KW-1185">Reference proteome</keyword>
<evidence type="ECO:0000313" key="1">
    <source>
        <dbReference type="EMBL" id="AEB95475.1"/>
    </source>
</evidence>
<protein>
    <submittedName>
        <fullName evidence="1">Uncharacterized protein</fullName>
    </submittedName>
</protein>